<dbReference type="HAMAP" id="MF_00909">
    <property type="entry name" value="FtsZ"/>
    <property type="match status" value="1"/>
</dbReference>
<evidence type="ECO:0000313" key="11">
    <source>
        <dbReference type="Proteomes" id="UP000077275"/>
    </source>
</evidence>
<proteinExistence type="inferred from homology"/>
<feature type="binding site" evidence="5">
    <location>
        <begin position="141"/>
        <end position="143"/>
    </location>
    <ligand>
        <name>GTP</name>
        <dbReference type="ChEBI" id="CHEBI:37565"/>
    </ligand>
</feature>
<reference evidence="10 11" key="1">
    <citation type="submission" date="2016-04" db="EMBL/GenBank/DDBJ databases">
        <title>Genome sequence of Methanobrevibacter cuticularis DSM 11139.</title>
        <authorList>
            <person name="Poehlein A."/>
            <person name="Seedorf H."/>
            <person name="Daniel R."/>
        </authorList>
    </citation>
    <scope>NUCLEOTIDE SEQUENCE [LARGE SCALE GENOMIC DNA]</scope>
    <source>
        <strain evidence="10 11">DSM 11139</strain>
    </source>
</reference>
<evidence type="ECO:0000256" key="6">
    <source>
        <dbReference type="NCBIfam" id="TIGR00065"/>
    </source>
</evidence>
<evidence type="ECO:0000256" key="4">
    <source>
        <dbReference type="ARBA" id="ARBA00023210"/>
    </source>
</evidence>
<dbReference type="InterPro" id="IPR020805">
    <property type="entry name" value="Cell_div_FtsZ_CS"/>
</dbReference>
<dbReference type="InterPro" id="IPR008280">
    <property type="entry name" value="Tub_FtsZ_C"/>
</dbReference>
<dbReference type="InterPro" id="IPR003008">
    <property type="entry name" value="Tubulin_FtsZ_GTPase"/>
</dbReference>
<dbReference type="Proteomes" id="UP000077275">
    <property type="component" value="Unassembled WGS sequence"/>
</dbReference>
<gene>
    <name evidence="5 10" type="primary">ftsZ</name>
    <name evidence="10" type="ORF">MBCUT_13030</name>
</gene>
<feature type="binding site" evidence="5">
    <location>
        <position position="172"/>
    </location>
    <ligand>
        <name>GTP</name>
        <dbReference type="ChEBI" id="CHEBI:37565"/>
    </ligand>
</feature>
<dbReference type="SMART" id="SM00864">
    <property type="entry name" value="Tubulin"/>
    <property type="match status" value="1"/>
</dbReference>
<dbReference type="AlphaFoldDB" id="A0A166DNT4"/>
<sequence>MWGYEVKFIDDAIKESEKRMEKEHPTRISADIDDDLRGWMEQSRAKIFVVGAGGAGNNTVSRLNAIGIEGADTVTVNTDAQDLFYSQSSKKLLLGEKTCGGLGAGGNPDVGEECAEESEDEIRDELDGADMVFVTCGLGGGTGTGSAPIISKLAKKAGALTVAVATMPFSAEGIKRRENAEKGLEKLQETADTVIVIPNDKLLEVAPNLPLNKAFMVSDEILGRAVKGITELITKQGLIALDFADIRSIMQGSGMAMIGMGESESGDRALESVHEALNSPLLDLDISDAKGALINISGSSDLTLHESEKIVQIVADRLDPEANIIWGAQIDENLQNVVRTTIVVSGVKSQYMYPERGIERVDVNQITNAPSEVESDPLEDFIDGTF</sequence>
<dbReference type="SUPFAM" id="SSF55307">
    <property type="entry name" value="Tubulin C-terminal domain-like"/>
    <property type="match status" value="1"/>
</dbReference>
<dbReference type="SMART" id="SM00865">
    <property type="entry name" value="Tubulin_C"/>
    <property type="match status" value="1"/>
</dbReference>
<keyword evidence="2 5" id="KW-0547">Nucleotide-binding</keyword>
<dbReference type="InterPro" id="IPR018316">
    <property type="entry name" value="Tubulin/FtsZ_2-layer-sand-dom"/>
</dbReference>
<dbReference type="PATRIC" id="fig|47311.3.peg.1424"/>
<dbReference type="FunFam" id="3.40.50.1440:FF:000001">
    <property type="entry name" value="Cell division protein FtsZ"/>
    <property type="match status" value="1"/>
</dbReference>
<name>A0A166DNT4_9EURY</name>
<dbReference type="PANTHER" id="PTHR30314">
    <property type="entry name" value="CELL DIVISION PROTEIN FTSZ-RELATED"/>
    <property type="match status" value="1"/>
</dbReference>
<accession>A0A166DNT4</accession>
<keyword evidence="5" id="KW-0963">Cytoplasm</keyword>
<dbReference type="GO" id="GO:0005525">
    <property type="term" value="F:GTP binding"/>
    <property type="evidence" value="ECO:0007669"/>
    <property type="project" value="UniProtKB-UniRule"/>
</dbReference>
<evidence type="ECO:0000256" key="3">
    <source>
        <dbReference type="ARBA" id="ARBA00023134"/>
    </source>
</evidence>
<feature type="binding site" evidence="5">
    <location>
        <position position="219"/>
    </location>
    <ligand>
        <name>GTP</name>
        <dbReference type="ChEBI" id="CHEBI:37565"/>
    </ligand>
</feature>
<evidence type="ECO:0000256" key="2">
    <source>
        <dbReference type="ARBA" id="ARBA00022741"/>
    </source>
</evidence>
<feature type="domain" description="Tubulin/FtsZ 2-layer sandwich" evidence="9">
    <location>
        <begin position="239"/>
        <end position="356"/>
    </location>
</feature>
<dbReference type="GO" id="GO:0005737">
    <property type="term" value="C:cytoplasm"/>
    <property type="evidence" value="ECO:0007669"/>
    <property type="project" value="UniProtKB-SubCell"/>
</dbReference>
<dbReference type="InterPro" id="IPR024757">
    <property type="entry name" value="FtsZ_C"/>
</dbReference>
<dbReference type="SUPFAM" id="SSF52490">
    <property type="entry name" value="Tubulin nucleotide-binding domain-like"/>
    <property type="match status" value="1"/>
</dbReference>
<evidence type="ECO:0000259" key="9">
    <source>
        <dbReference type="SMART" id="SM00865"/>
    </source>
</evidence>
<dbReference type="GO" id="GO:0043093">
    <property type="term" value="P:FtsZ-dependent cytokinesis"/>
    <property type="evidence" value="ECO:0007669"/>
    <property type="project" value="UniProtKB-UniRule"/>
</dbReference>
<dbReference type="PROSITE" id="PS01134">
    <property type="entry name" value="FTSZ_1"/>
    <property type="match status" value="1"/>
</dbReference>
<dbReference type="InterPro" id="IPR000158">
    <property type="entry name" value="Cell_div_FtsZ"/>
</dbReference>
<comment type="subcellular location">
    <subcellularLocation>
        <location evidence="5">Cytoplasm</location>
    </subcellularLocation>
    <text evidence="5">Assembles at midcell at the inner surface of the cytoplasmic membrane.</text>
</comment>
<dbReference type="EMBL" id="LWMW01000108">
    <property type="protein sequence ID" value="KZX15799.1"/>
    <property type="molecule type" value="Genomic_DNA"/>
</dbReference>
<dbReference type="Pfam" id="PF12327">
    <property type="entry name" value="FtsZ_C"/>
    <property type="match status" value="1"/>
</dbReference>
<dbReference type="NCBIfam" id="TIGR00065">
    <property type="entry name" value="ftsZ"/>
    <property type="match status" value="1"/>
</dbReference>
<evidence type="ECO:0000256" key="1">
    <source>
        <dbReference type="ARBA" id="ARBA00009690"/>
    </source>
</evidence>
<keyword evidence="5 7" id="KW-0131">Cell cycle</keyword>
<keyword evidence="4 5" id="KW-0717">Septation</keyword>
<protein>
    <recommendedName>
        <fullName evidence="5 6">Cell division protein FtsZ</fullName>
    </recommendedName>
</protein>
<dbReference type="CDD" id="cd02201">
    <property type="entry name" value="FtsZ_type1"/>
    <property type="match status" value="1"/>
</dbReference>
<keyword evidence="11" id="KW-1185">Reference proteome</keyword>
<dbReference type="Pfam" id="PF00091">
    <property type="entry name" value="Tubulin"/>
    <property type="match status" value="1"/>
</dbReference>
<feature type="domain" description="Tubulin/FtsZ GTPase" evidence="8">
    <location>
        <begin position="46"/>
        <end position="237"/>
    </location>
</feature>
<keyword evidence="5 7" id="KW-0132">Cell division</keyword>
<comment type="similarity">
    <text evidence="1 5 7">Belongs to the FtsZ family.</text>
</comment>
<comment type="subunit">
    <text evidence="5">Homodimer. Polymerizes to form a dynamic ring structure in a strictly GTP-dependent manner. Interacts directly with several other division proteins.</text>
</comment>
<evidence type="ECO:0000313" key="10">
    <source>
        <dbReference type="EMBL" id="KZX15799.1"/>
    </source>
</evidence>
<dbReference type="PRINTS" id="PR00423">
    <property type="entry name" value="CELLDVISFTSZ"/>
</dbReference>
<feature type="binding site" evidence="5">
    <location>
        <position position="176"/>
    </location>
    <ligand>
        <name>GTP</name>
        <dbReference type="ChEBI" id="CHEBI:37565"/>
    </ligand>
</feature>
<keyword evidence="3 5" id="KW-0342">GTP-binding</keyword>
<comment type="function">
    <text evidence="5">Essential cell division protein that forms a contractile ring structure (Z ring) at the future cell division site. The regulation of the ring assembly controls the timing and the location of cell division. One of the functions of the FtsZ ring is to recruit other cell division proteins to the septum to produce a new cell wall between the dividing cells. Binds GTP and shows GTPase activity.</text>
</comment>
<dbReference type="GO" id="GO:0032153">
    <property type="term" value="C:cell division site"/>
    <property type="evidence" value="ECO:0007669"/>
    <property type="project" value="UniProtKB-UniRule"/>
</dbReference>
<comment type="caution">
    <text evidence="10">The sequence shown here is derived from an EMBL/GenBank/DDBJ whole genome shotgun (WGS) entry which is preliminary data.</text>
</comment>
<evidence type="ECO:0000256" key="5">
    <source>
        <dbReference type="HAMAP-Rule" id="MF_00909"/>
    </source>
</evidence>
<evidence type="ECO:0000259" key="8">
    <source>
        <dbReference type="SMART" id="SM00864"/>
    </source>
</evidence>
<dbReference type="InterPro" id="IPR036525">
    <property type="entry name" value="Tubulin/FtsZ_GTPase_sf"/>
</dbReference>
<dbReference type="InterPro" id="IPR045061">
    <property type="entry name" value="FtsZ/CetZ"/>
</dbReference>
<dbReference type="GO" id="GO:0003924">
    <property type="term" value="F:GTPase activity"/>
    <property type="evidence" value="ECO:0007669"/>
    <property type="project" value="UniProtKB-UniRule"/>
</dbReference>
<evidence type="ECO:0000256" key="7">
    <source>
        <dbReference type="RuleBase" id="RU003360"/>
    </source>
</evidence>
<dbReference type="STRING" id="47311.MBCUT_13030"/>
<organism evidence="10 11">
    <name type="scientific">Methanobrevibacter cuticularis</name>
    <dbReference type="NCBI Taxonomy" id="47311"/>
    <lineage>
        <taxon>Archaea</taxon>
        <taxon>Methanobacteriati</taxon>
        <taxon>Methanobacteriota</taxon>
        <taxon>Methanomada group</taxon>
        <taxon>Methanobacteria</taxon>
        <taxon>Methanobacteriales</taxon>
        <taxon>Methanobacteriaceae</taxon>
        <taxon>Methanobrevibacter</taxon>
    </lineage>
</organism>
<dbReference type="PANTHER" id="PTHR30314:SF3">
    <property type="entry name" value="MITOCHONDRIAL DIVISION PROTEIN FSZA"/>
    <property type="match status" value="1"/>
</dbReference>
<dbReference type="Gene3D" id="3.30.1330.20">
    <property type="entry name" value="Tubulin/FtsZ, C-terminal domain"/>
    <property type="match status" value="1"/>
</dbReference>
<dbReference type="PROSITE" id="PS01135">
    <property type="entry name" value="FTSZ_2"/>
    <property type="match status" value="1"/>
</dbReference>
<feature type="binding site" evidence="5">
    <location>
        <begin position="54"/>
        <end position="58"/>
    </location>
    <ligand>
        <name>GTP</name>
        <dbReference type="ChEBI" id="CHEBI:37565"/>
    </ligand>
</feature>
<dbReference type="InterPro" id="IPR037103">
    <property type="entry name" value="Tubulin/FtsZ-like_C"/>
</dbReference>
<dbReference type="Gene3D" id="3.40.50.1440">
    <property type="entry name" value="Tubulin/FtsZ, GTPase domain"/>
    <property type="match status" value="1"/>
</dbReference>
<dbReference type="GO" id="GO:0051258">
    <property type="term" value="P:protein polymerization"/>
    <property type="evidence" value="ECO:0007669"/>
    <property type="project" value="UniProtKB-UniRule"/>
</dbReference>